<evidence type="ECO:0000256" key="3">
    <source>
        <dbReference type="ARBA" id="ARBA00022989"/>
    </source>
</evidence>
<feature type="domain" description="TonB C-terminal" evidence="8">
    <location>
        <begin position="486"/>
        <end position="575"/>
    </location>
</feature>
<name>A0A2U3KT01_9BACT</name>
<reference evidence="10" key="1">
    <citation type="submission" date="2018-02" db="EMBL/GenBank/DDBJ databases">
        <authorList>
            <person name="Hausmann B."/>
        </authorList>
    </citation>
    <scope>NUCLEOTIDE SEQUENCE [LARGE SCALE GENOMIC DNA]</scope>
    <source>
        <strain evidence="10">Peat soil MAG SbA1</strain>
    </source>
</reference>
<dbReference type="Gene3D" id="3.30.1150.10">
    <property type="match status" value="1"/>
</dbReference>
<dbReference type="Pfam" id="PF03544">
    <property type="entry name" value="TonB_C"/>
    <property type="match status" value="1"/>
</dbReference>
<feature type="region of interest" description="Disordered" evidence="6">
    <location>
        <begin position="352"/>
        <end position="427"/>
    </location>
</feature>
<evidence type="ECO:0000256" key="6">
    <source>
        <dbReference type="SAM" id="MobiDB-lite"/>
    </source>
</evidence>
<dbReference type="GO" id="GO:0016020">
    <property type="term" value="C:membrane"/>
    <property type="evidence" value="ECO:0007669"/>
    <property type="project" value="UniProtKB-SubCell"/>
</dbReference>
<dbReference type="GO" id="GO:0030288">
    <property type="term" value="C:outer membrane-bounded periplasmic space"/>
    <property type="evidence" value="ECO:0007669"/>
    <property type="project" value="InterPro"/>
</dbReference>
<sequence>MGFQALLFCPDDKTARSVTQVLSELEFNVESCNEPFAAVKKLMGTHFDAIVVDCDNEQNAALLFKSARNSTSNQASLAVAVVEGQAGVAKAFRIGANLVLTKPINIEQAKGTLRVARGLLRKGDPAKPAAPAATAAAPGTSVAAPAKAPASAPAARPATPAVAKPTAVPARPAPAASASAASVVPAAVKKIDAPVLPAAKSPVAAVPAMHAPAAEASPVKSAAHAPSASWSSGAASAPAPAREILEIPPVELKPTSAPREDDEILEAPGAERPSASTESAKNVPAPSFTFGGANAPAKSGGAKKVVLAIAAAVIVAVGSYAGLTYYQGRANQNQPVKTPMPTKVADLLAEKPSGAQPAPAPAAAALEPQLASQPAATTTAPAPSAANDDSESAPEESAPPAAPTSVKPKSSSSPASKAASAAASAPAPAPLMVKGGAAPAKTAPVEPDAQAPSVMGIAAAGSSGPLPDLGTTDGSKPVLQRLNISQGVSTGLLIKKVDPVYPPTALRMRVEGAVQLMATVSKAGDITQVQVLSGDQQLTQAAVDAVKRWKYKPYLLNGEPVEIQTQVTINFRLPH</sequence>
<evidence type="ECO:0000256" key="1">
    <source>
        <dbReference type="ARBA" id="ARBA00004167"/>
    </source>
</evidence>
<dbReference type="PROSITE" id="PS50110">
    <property type="entry name" value="RESPONSE_REGULATORY"/>
    <property type="match status" value="1"/>
</dbReference>
<evidence type="ECO:0000259" key="8">
    <source>
        <dbReference type="PROSITE" id="PS52015"/>
    </source>
</evidence>
<protein>
    <submittedName>
        <fullName evidence="9">Uncharacterized protein</fullName>
    </submittedName>
</protein>
<dbReference type="PRINTS" id="PR01374">
    <property type="entry name" value="TONBPROTEIN"/>
</dbReference>
<feature type="modified residue" description="4-aspartylphosphate" evidence="5">
    <location>
        <position position="53"/>
    </location>
</feature>
<dbReference type="PROSITE" id="PS52015">
    <property type="entry name" value="TONB_CTD"/>
    <property type="match status" value="1"/>
</dbReference>
<dbReference type="EMBL" id="OMOD01000141">
    <property type="protein sequence ID" value="SPF42791.1"/>
    <property type="molecule type" value="Genomic_DNA"/>
</dbReference>
<evidence type="ECO:0000256" key="2">
    <source>
        <dbReference type="ARBA" id="ARBA00022692"/>
    </source>
</evidence>
<dbReference type="GO" id="GO:0000160">
    <property type="term" value="P:phosphorelay signal transduction system"/>
    <property type="evidence" value="ECO:0007669"/>
    <property type="project" value="InterPro"/>
</dbReference>
<feature type="compositionally biased region" description="Low complexity" evidence="6">
    <location>
        <begin position="355"/>
        <end position="387"/>
    </location>
</feature>
<dbReference type="AlphaFoldDB" id="A0A2U3KT01"/>
<dbReference type="InterPro" id="IPR001789">
    <property type="entry name" value="Sig_transdc_resp-reg_receiver"/>
</dbReference>
<evidence type="ECO:0000259" key="7">
    <source>
        <dbReference type="PROSITE" id="PS50110"/>
    </source>
</evidence>
<evidence type="ECO:0000313" key="10">
    <source>
        <dbReference type="Proteomes" id="UP000238701"/>
    </source>
</evidence>
<keyword evidence="3" id="KW-1133">Transmembrane helix</keyword>
<dbReference type="NCBIfam" id="TIGR01352">
    <property type="entry name" value="tonB_Cterm"/>
    <property type="match status" value="1"/>
</dbReference>
<evidence type="ECO:0000313" key="9">
    <source>
        <dbReference type="EMBL" id="SPF42791.1"/>
    </source>
</evidence>
<dbReference type="GO" id="GO:0015891">
    <property type="term" value="P:siderophore transport"/>
    <property type="evidence" value="ECO:0007669"/>
    <property type="project" value="InterPro"/>
</dbReference>
<dbReference type="InterPro" id="IPR003538">
    <property type="entry name" value="TonB"/>
</dbReference>
<dbReference type="Gene3D" id="3.40.50.2300">
    <property type="match status" value="1"/>
</dbReference>
<keyword evidence="2" id="KW-0812">Transmembrane</keyword>
<proteinExistence type="predicted"/>
<evidence type="ECO:0000256" key="4">
    <source>
        <dbReference type="ARBA" id="ARBA00023136"/>
    </source>
</evidence>
<dbReference type="InterPro" id="IPR006260">
    <property type="entry name" value="TonB/TolA_C"/>
</dbReference>
<dbReference type="OrthoDB" id="123206at2"/>
<evidence type="ECO:0000256" key="5">
    <source>
        <dbReference type="PROSITE-ProRule" id="PRU00169"/>
    </source>
</evidence>
<feature type="compositionally biased region" description="Low complexity" evidence="6">
    <location>
        <begin position="395"/>
        <end position="426"/>
    </location>
</feature>
<gene>
    <name evidence="9" type="ORF">SBA1_470013</name>
</gene>
<keyword evidence="4" id="KW-0472">Membrane</keyword>
<keyword evidence="5" id="KW-0597">Phosphoprotein</keyword>
<dbReference type="SUPFAM" id="SSF74653">
    <property type="entry name" value="TolA/TonB C-terminal domain"/>
    <property type="match status" value="1"/>
</dbReference>
<dbReference type="GO" id="GO:0055085">
    <property type="term" value="P:transmembrane transport"/>
    <property type="evidence" value="ECO:0007669"/>
    <property type="project" value="InterPro"/>
</dbReference>
<dbReference type="InterPro" id="IPR037682">
    <property type="entry name" value="TonB_C"/>
</dbReference>
<accession>A0A2U3KT01</accession>
<organism evidence="9 10">
    <name type="scientific">Candidatus Sulfotelmatobacter kueseliae</name>
    <dbReference type="NCBI Taxonomy" id="2042962"/>
    <lineage>
        <taxon>Bacteria</taxon>
        <taxon>Pseudomonadati</taxon>
        <taxon>Acidobacteriota</taxon>
        <taxon>Terriglobia</taxon>
        <taxon>Terriglobales</taxon>
        <taxon>Candidatus Korobacteraceae</taxon>
        <taxon>Candidatus Sulfotelmatobacter</taxon>
    </lineage>
</organism>
<dbReference type="SUPFAM" id="SSF52172">
    <property type="entry name" value="CheY-like"/>
    <property type="match status" value="1"/>
</dbReference>
<comment type="subcellular location">
    <subcellularLocation>
        <location evidence="1">Membrane</location>
        <topology evidence="1">Single-pass membrane protein</topology>
    </subcellularLocation>
</comment>
<dbReference type="Proteomes" id="UP000238701">
    <property type="component" value="Unassembled WGS sequence"/>
</dbReference>
<feature type="domain" description="Response regulatory" evidence="7">
    <location>
        <begin position="4"/>
        <end position="117"/>
    </location>
</feature>
<dbReference type="InterPro" id="IPR011006">
    <property type="entry name" value="CheY-like_superfamily"/>
</dbReference>
<dbReference type="GO" id="GO:0031992">
    <property type="term" value="F:energy transducer activity"/>
    <property type="evidence" value="ECO:0007669"/>
    <property type="project" value="InterPro"/>
</dbReference>